<dbReference type="EMBL" id="ASHM01014550">
    <property type="protein sequence ID" value="PNX96478.1"/>
    <property type="molecule type" value="Genomic_DNA"/>
</dbReference>
<sequence>GWLPFYAPVYPLVGGIWKEEKDNRQEACKQLSAGMAAGIVAAENPGPYVC</sequence>
<gene>
    <name evidence="1" type="ORF">L195_g019686</name>
</gene>
<evidence type="ECO:0000313" key="2">
    <source>
        <dbReference type="Proteomes" id="UP000236291"/>
    </source>
</evidence>
<evidence type="ECO:0000313" key="1">
    <source>
        <dbReference type="EMBL" id="PNX96478.1"/>
    </source>
</evidence>
<protein>
    <submittedName>
        <fullName evidence="1">Uncharacterized protein</fullName>
    </submittedName>
</protein>
<proteinExistence type="predicted"/>
<organism evidence="1 2">
    <name type="scientific">Trifolium pratense</name>
    <name type="common">Red clover</name>
    <dbReference type="NCBI Taxonomy" id="57577"/>
    <lineage>
        <taxon>Eukaryota</taxon>
        <taxon>Viridiplantae</taxon>
        <taxon>Streptophyta</taxon>
        <taxon>Embryophyta</taxon>
        <taxon>Tracheophyta</taxon>
        <taxon>Spermatophyta</taxon>
        <taxon>Magnoliopsida</taxon>
        <taxon>eudicotyledons</taxon>
        <taxon>Gunneridae</taxon>
        <taxon>Pentapetalae</taxon>
        <taxon>rosids</taxon>
        <taxon>fabids</taxon>
        <taxon>Fabales</taxon>
        <taxon>Fabaceae</taxon>
        <taxon>Papilionoideae</taxon>
        <taxon>50 kb inversion clade</taxon>
        <taxon>NPAAA clade</taxon>
        <taxon>Hologalegina</taxon>
        <taxon>IRL clade</taxon>
        <taxon>Trifolieae</taxon>
        <taxon>Trifolium</taxon>
    </lineage>
</organism>
<feature type="non-terminal residue" evidence="1">
    <location>
        <position position="1"/>
    </location>
</feature>
<reference evidence="1 2" key="2">
    <citation type="journal article" date="2017" name="Front. Plant Sci.">
        <title>Gene Classification and Mining of Molecular Markers Useful in Red Clover (Trifolium pratense) Breeding.</title>
        <authorList>
            <person name="Istvanek J."/>
            <person name="Dluhosova J."/>
            <person name="Dluhos P."/>
            <person name="Patkova L."/>
            <person name="Nedelnik J."/>
            <person name="Repkova J."/>
        </authorList>
    </citation>
    <scope>NUCLEOTIDE SEQUENCE [LARGE SCALE GENOMIC DNA]</scope>
    <source>
        <strain evidence="2">cv. Tatra</strain>
        <tissue evidence="1">Young leaves</tissue>
    </source>
</reference>
<accession>A0A2K3N0A7</accession>
<dbReference type="Proteomes" id="UP000236291">
    <property type="component" value="Unassembled WGS sequence"/>
</dbReference>
<comment type="caution">
    <text evidence="1">The sequence shown here is derived from an EMBL/GenBank/DDBJ whole genome shotgun (WGS) entry which is preliminary data.</text>
</comment>
<dbReference type="AlphaFoldDB" id="A0A2K3N0A7"/>
<reference evidence="1 2" key="1">
    <citation type="journal article" date="2014" name="Am. J. Bot.">
        <title>Genome assembly and annotation for red clover (Trifolium pratense; Fabaceae).</title>
        <authorList>
            <person name="Istvanek J."/>
            <person name="Jaros M."/>
            <person name="Krenek A."/>
            <person name="Repkova J."/>
        </authorList>
    </citation>
    <scope>NUCLEOTIDE SEQUENCE [LARGE SCALE GENOMIC DNA]</scope>
    <source>
        <strain evidence="2">cv. Tatra</strain>
        <tissue evidence="1">Young leaves</tissue>
    </source>
</reference>
<name>A0A2K3N0A7_TRIPR</name>